<protein>
    <submittedName>
        <fullName evidence="3">Uncharacterized protein</fullName>
    </submittedName>
</protein>
<dbReference type="InterPro" id="IPR036396">
    <property type="entry name" value="Cyt_P450_sf"/>
</dbReference>
<comment type="caution">
    <text evidence="3">The sequence shown here is derived from an EMBL/GenBank/DDBJ whole genome shotgun (WGS) entry which is preliminary data.</text>
</comment>
<dbReference type="GO" id="GO:0016125">
    <property type="term" value="P:sterol metabolic process"/>
    <property type="evidence" value="ECO:0007669"/>
    <property type="project" value="TreeGrafter"/>
</dbReference>
<dbReference type="EMBL" id="JADCNM010000007">
    <property type="protein sequence ID" value="KAG0474985.1"/>
    <property type="molecule type" value="Genomic_DNA"/>
</dbReference>
<dbReference type="OrthoDB" id="2789670at2759"/>
<reference evidence="3 4" key="1">
    <citation type="journal article" date="2020" name="Nat. Food">
        <title>A phased Vanilla planifolia genome enables genetic improvement of flavour and production.</title>
        <authorList>
            <person name="Hasing T."/>
            <person name="Tang H."/>
            <person name="Brym M."/>
            <person name="Khazi F."/>
            <person name="Huang T."/>
            <person name="Chambers A.H."/>
        </authorList>
    </citation>
    <scope>NUCLEOTIDE SEQUENCE [LARGE SCALE GENOMIC DNA]</scope>
    <source>
        <tissue evidence="3">Leaf</tissue>
    </source>
</reference>
<dbReference type="PANTHER" id="PTHR24286:SF10">
    <property type="entry name" value="ABSCISIC ACID 8'-HYDROXYLASE 1"/>
    <property type="match status" value="1"/>
</dbReference>
<dbReference type="GO" id="GO:0009687">
    <property type="term" value="P:abscisic acid metabolic process"/>
    <property type="evidence" value="ECO:0007669"/>
    <property type="project" value="TreeGrafter"/>
</dbReference>
<dbReference type="PANTHER" id="PTHR24286">
    <property type="entry name" value="CYTOCHROME P450 26"/>
    <property type="match status" value="1"/>
</dbReference>
<dbReference type="GO" id="GO:0020037">
    <property type="term" value="F:heme binding"/>
    <property type="evidence" value="ECO:0007669"/>
    <property type="project" value="InterPro"/>
</dbReference>
<dbReference type="Gene3D" id="1.10.630.10">
    <property type="entry name" value="Cytochrome P450"/>
    <property type="match status" value="1"/>
</dbReference>
<organism evidence="3 4">
    <name type="scientific">Vanilla planifolia</name>
    <name type="common">Vanilla</name>
    <dbReference type="NCBI Taxonomy" id="51239"/>
    <lineage>
        <taxon>Eukaryota</taxon>
        <taxon>Viridiplantae</taxon>
        <taxon>Streptophyta</taxon>
        <taxon>Embryophyta</taxon>
        <taxon>Tracheophyta</taxon>
        <taxon>Spermatophyta</taxon>
        <taxon>Magnoliopsida</taxon>
        <taxon>Liliopsida</taxon>
        <taxon>Asparagales</taxon>
        <taxon>Orchidaceae</taxon>
        <taxon>Vanilloideae</taxon>
        <taxon>Vanilleae</taxon>
        <taxon>Vanilla</taxon>
    </lineage>
</organism>
<dbReference type="Pfam" id="PF00067">
    <property type="entry name" value="p450"/>
    <property type="match status" value="1"/>
</dbReference>
<proteinExistence type="predicted"/>
<dbReference type="Proteomes" id="UP000639772">
    <property type="component" value="Chromosome 7"/>
</dbReference>
<evidence type="ECO:0000313" key="3">
    <source>
        <dbReference type="EMBL" id="KAG0474985.1"/>
    </source>
</evidence>
<dbReference type="SUPFAM" id="SSF48264">
    <property type="entry name" value="Cytochrome P450"/>
    <property type="match status" value="1"/>
</dbReference>
<evidence type="ECO:0000256" key="2">
    <source>
        <dbReference type="ARBA" id="ARBA00023004"/>
    </source>
</evidence>
<gene>
    <name evidence="3" type="ORF">HPP92_014671</name>
</gene>
<keyword evidence="1" id="KW-0479">Metal-binding</keyword>
<sequence>MAVVAVVWWIGRRIAGEWAHQREGEGSGGCRGVDGVALHRRDVSACIRTILTSSLLRSQRARGRCSKRICWAALRDGVRPGGGQVCASSLQGASLQPTFPASKERMLGPQAIFFQRGSTTPDSAASSSEPDFMPDAIRAKQEDNQTSDELEVLLHLEKGLPQLRRRLISPGHLSQGDEGKAATGAINRKESHLFEKGERWRTGEFKTGAAVDLLASFMDAKEALTDDQIADNIIGVMFAARDTTASVLTWILKYLAENPSILEAVAAEQEDIRRSKKTMAGEEKCSLNWADTKVMPITCRVIQETMRVASHPLLHFPGDRTGR</sequence>
<evidence type="ECO:0000313" key="4">
    <source>
        <dbReference type="Proteomes" id="UP000639772"/>
    </source>
</evidence>
<dbReference type="GO" id="GO:0005506">
    <property type="term" value="F:iron ion binding"/>
    <property type="evidence" value="ECO:0007669"/>
    <property type="project" value="InterPro"/>
</dbReference>
<name>A0A835UWG2_VANPL</name>
<evidence type="ECO:0000256" key="1">
    <source>
        <dbReference type="ARBA" id="ARBA00022723"/>
    </source>
</evidence>
<accession>A0A835UWG2</accession>
<dbReference type="GO" id="GO:0016709">
    <property type="term" value="F:oxidoreductase activity, acting on paired donors, with incorporation or reduction of molecular oxygen, NAD(P)H as one donor, and incorporation of one atom of oxygen"/>
    <property type="evidence" value="ECO:0007669"/>
    <property type="project" value="TreeGrafter"/>
</dbReference>
<keyword evidence="2" id="KW-0408">Iron</keyword>
<dbReference type="InterPro" id="IPR001128">
    <property type="entry name" value="Cyt_P450"/>
</dbReference>
<dbReference type="AlphaFoldDB" id="A0A835UWG2"/>